<dbReference type="Pfam" id="PF14659">
    <property type="entry name" value="Phage_int_SAM_3"/>
    <property type="match status" value="1"/>
</dbReference>
<dbReference type="EMBL" id="VKHT01000424">
    <property type="protein sequence ID" value="MBB0245206.1"/>
    <property type="molecule type" value="Genomic_DNA"/>
</dbReference>
<evidence type="ECO:0000259" key="6">
    <source>
        <dbReference type="PROSITE" id="PS51898"/>
    </source>
</evidence>
<dbReference type="AlphaFoldDB" id="A0A7W3TE74"/>
<evidence type="ECO:0000313" key="9">
    <source>
        <dbReference type="Proteomes" id="UP000538929"/>
    </source>
</evidence>
<organism evidence="8 9">
    <name type="scientific">Streptomyces alkaliphilus</name>
    <dbReference type="NCBI Taxonomy" id="1472722"/>
    <lineage>
        <taxon>Bacteria</taxon>
        <taxon>Bacillati</taxon>
        <taxon>Actinomycetota</taxon>
        <taxon>Actinomycetes</taxon>
        <taxon>Kitasatosporales</taxon>
        <taxon>Streptomycetaceae</taxon>
        <taxon>Streptomyces</taxon>
    </lineage>
</organism>
<keyword evidence="9" id="KW-1185">Reference proteome</keyword>
<feature type="domain" description="Core-binding (CB)" evidence="7">
    <location>
        <begin position="67"/>
        <end position="176"/>
    </location>
</feature>
<dbReference type="InterPro" id="IPR004107">
    <property type="entry name" value="Integrase_SAM-like_N"/>
</dbReference>
<dbReference type="PROSITE" id="PS51900">
    <property type="entry name" value="CB"/>
    <property type="match status" value="1"/>
</dbReference>
<dbReference type="SUPFAM" id="SSF56349">
    <property type="entry name" value="DNA breaking-rejoining enzymes"/>
    <property type="match status" value="1"/>
</dbReference>
<evidence type="ECO:0000256" key="1">
    <source>
        <dbReference type="ARBA" id="ARBA00008857"/>
    </source>
</evidence>
<comment type="caution">
    <text evidence="8">The sequence shown here is derived from an EMBL/GenBank/DDBJ whole genome shotgun (WGS) entry which is preliminary data.</text>
</comment>
<dbReference type="InterPro" id="IPR013762">
    <property type="entry name" value="Integrase-like_cat_sf"/>
</dbReference>
<dbReference type="Gene3D" id="1.10.150.130">
    <property type="match status" value="1"/>
</dbReference>
<reference evidence="9" key="1">
    <citation type="submission" date="2019-10" db="EMBL/GenBank/DDBJ databases">
        <title>Streptomyces sp. nov., a novel actinobacterium isolated from alkaline environment.</title>
        <authorList>
            <person name="Golinska P."/>
        </authorList>
    </citation>
    <scope>NUCLEOTIDE SEQUENCE [LARGE SCALE GENOMIC DNA]</scope>
    <source>
        <strain evidence="9">DSM 42118</strain>
    </source>
</reference>
<dbReference type="GO" id="GO:0006310">
    <property type="term" value="P:DNA recombination"/>
    <property type="evidence" value="ECO:0007669"/>
    <property type="project" value="UniProtKB-KW"/>
</dbReference>
<sequence>MAKRANGEGSITIRKDGTYHGRVYVTTTSGIRKRVSVYGKSRDEVRQKITDLQSRENQGIPVPDTNMNLEDYLTYWLAKVVKVHRRPKTYQGYESVVRVHIVPGLGRKKIRTLRAAEVRTWLTRVAAECQCCKHGVDKARPEPECCAAGECCGAVLSRRMVQSIHAVLRNALQNAVREELIVRNVAQLVQVPTPTYDTGKGLSVAEARLLLREAEKDRLHALYVLALVMGMRRGELLGLRWEAVAMERETLIVERSLQRVSGELTLVAPKTATSVRTLPLPPLVVRALTEHRERQAQERAAAGMAWREHGLVFTSRIGTPLEPDNLRRSWYPLRKRLGLKIRFHDLRHSAVTLLLDLGTPPHIVRQVAGHSDIGVTMKVYAHASVEEQRKALERLGHRLS</sequence>
<keyword evidence="2" id="KW-0229">DNA integration</keyword>
<evidence type="ECO:0000256" key="3">
    <source>
        <dbReference type="ARBA" id="ARBA00023125"/>
    </source>
</evidence>
<evidence type="ECO:0000313" key="8">
    <source>
        <dbReference type="EMBL" id="MBB0245206.1"/>
    </source>
</evidence>
<feature type="domain" description="Tyr recombinase" evidence="6">
    <location>
        <begin position="197"/>
        <end position="393"/>
    </location>
</feature>
<dbReference type="PANTHER" id="PTHR30629:SF2">
    <property type="entry name" value="PROPHAGE INTEGRASE INTS-RELATED"/>
    <property type="match status" value="1"/>
</dbReference>
<keyword evidence="3 5" id="KW-0238">DNA-binding</keyword>
<gene>
    <name evidence="8" type="ORF">FNQ90_14110</name>
</gene>
<keyword evidence="4" id="KW-0233">DNA recombination</keyword>
<dbReference type="InterPro" id="IPR010998">
    <property type="entry name" value="Integrase_recombinase_N"/>
</dbReference>
<dbReference type="GO" id="GO:0003677">
    <property type="term" value="F:DNA binding"/>
    <property type="evidence" value="ECO:0007669"/>
    <property type="project" value="UniProtKB-UniRule"/>
</dbReference>
<evidence type="ECO:0000256" key="5">
    <source>
        <dbReference type="PROSITE-ProRule" id="PRU01248"/>
    </source>
</evidence>
<evidence type="ECO:0000256" key="4">
    <source>
        <dbReference type="ARBA" id="ARBA00023172"/>
    </source>
</evidence>
<dbReference type="GO" id="GO:0015074">
    <property type="term" value="P:DNA integration"/>
    <property type="evidence" value="ECO:0007669"/>
    <property type="project" value="UniProtKB-KW"/>
</dbReference>
<dbReference type="Proteomes" id="UP000538929">
    <property type="component" value="Unassembled WGS sequence"/>
</dbReference>
<dbReference type="Gene3D" id="1.10.443.10">
    <property type="entry name" value="Intergrase catalytic core"/>
    <property type="match status" value="1"/>
</dbReference>
<dbReference type="InterPro" id="IPR002104">
    <property type="entry name" value="Integrase_catalytic"/>
</dbReference>
<dbReference type="InterPro" id="IPR050808">
    <property type="entry name" value="Phage_Integrase"/>
</dbReference>
<dbReference type="Pfam" id="PF00589">
    <property type="entry name" value="Phage_integrase"/>
    <property type="match status" value="1"/>
</dbReference>
<proteinExistence type="inferred from homology"/>
<protein>
    <submittedName>
        <fullName evidence="8">Tyrosine-type recombinase/integrase</fullName>
    </submittedName>
</protein>
<evidence type="ECO:0000256" key="2">
    <source>
        <dbReference type="ARBA" id="ARBA00022908"/>
    </source>
</evidence>
<dbReference type="PROSITE" id="PS51898">
    <property type="entry name" value="TYR_RECOMBINASE"/>
    <property type="match status" value="1"/>
</dbReference>
<accession>A0A7W3TE74</accession>
<name>A0A7W3TE74_9ACTN</name>
<dbReference type="CDD" id="cd01189">
    <property type="entry name" value="INT_ICEBs1_C_like"/>
    <property type="match status" value="1"/>
</dbReference>
<comment type="similarity">
    <text evidence="1">Belongs to the 'phage' integrase family.</text>
</comment>
<dbReference type="InterPro" id="IPR011010">
    <property type="entry name" value="DNA_brk_join_enz"/>
</dbReference>
<dbReference type="PANTHER" id="PTHR30629">
    <property type="entry name" value="PROPHAGE INTEGRASE"/>
    <property type="match status" value="1"/>
</dbReference>
<evidence type="ECO:0000259" key="7">
    <source>
        <dbReference type="PROSITE" id="PS51900"/>
    </source>
</evidence>
<dbReference type="InterPro" id="IPR044068">
    <property type="entry name" value="CB"/>
</dbReference>